<evidence type="ECO:0000256" key="5">
    <source>
        <dbReference type="ARBA" id="ARBA00023172"/>
    </source>
</evidence>
<keyword evidence="4 8" id="KW-0227">DNA damage</keyword>
<evidence type="ECO:0000256" key="2">
    <source>
        <dbReference type="ARBA" id="ARBA00007452"/>
    </source>
</evidence>
<comment type="function">
    <text evidence="1 8">Involved in DNA repair and RecF pathway recombination.</text>
</comment>
<dbReference type="AlphaFoldDB" id="A0A2G6PEN2"/>
<evidence type="ECO:0000313" key="11">
    <source>
        <dbReference type="Proteomes" id="UP000229278"/>
    </source>
</evidence>
<accession>A0A2G6PEN2</accession>
<name>A0A2G6PEN2_9GAMM</name>
<comment type="similarity">
    <text evidence="2 8">Belongs to the RecO family.</text>
</comment>
<dbReference type="GO" id="GO:0006302">
    <property type="term" value="P:double-strand break repair"/>
    <property type="evidence" value="ECO:0007669"/>
    <property type="project" value="TreeGrafter"/>
</dbReference>
<reference evidence="10 11" key="1">
    <citation type="submission" date="2017-10" db="EMBL/GenBank/DDBJ databases">
        <title>Novel microbial diversity and functional potential in the marine mammal oral microbiome.</title>
        <authorList>
            <person name="Dudek N.K."/>
            <person name="Sun C.L."/>
            <person name="Burstein D."/>
            <person name="Kantor R.S."/>
            <person name="Aliaga Goltsman D.S."/>
            <person name="Bik E.M."/>
            <person name="Thomas B.C."/>
            <person name="Banfield J.F."/>
            <person name="Relman D.A."/>
        </authorList>
    </citation>
    <scope>NUCLEOTIDE SEQUENCE [LARGE SCALE GENOMIC DNA]</scope>
    <source>
        <strain evidence="10">DOLJORAL78_50_517</strain>
    </source>
</reference>
<dbReference type="GO" id="GO:0043590">
    <property type="term" value="C:bacterial nucleoid"/>
    <property type="evidence" value="ECO:0007669"/>
    <property type="project" value="TreeGrafter"/>
</dbReference>
<dbReference type="PANTHER" id="PTHR33991:SF1">
    <property type="entry name" value="DNA REPAIR PROTEIN RECO"/>
    <property type="match status" value="1"/>
</dbReference>
<dbReference type="SUPFAM" id="SSF50249">
    <property type="entry name" value="Nucleic acid-binding proteins"/>
    <property type="match status" value="1"/>
</dbReference>
<dbReference type="PANTHER" id="PTHR33991">
    <property type="entry name" value="DNA REPAIR PROTEIN RECO"/>
    <property type="match status" value="1"/>
</dbReference>
<dbReference type="InterPro" id="IPR012340">
    <property type="entry name" value="NA-bd_OB-fold"/>
</dbReference>
<keyword evidence="5 8" id="KW-0233">DNA recombination</keyword>
<keyword evidence="6 8" id="KW-0234">DNA repair</keyword>
<dbReference type="InterPro" id="IPR022572">
    <property type="entry name" value="DNA_rep/recomb_RecO_N"/>
</dbReference>
<dbReference type="Proteomes" id="UP000229278">
    <property type="component" value="Unassembled WGS sequence"/>
</dbReference>
<dbReference type="Pfam" id="PF11967">
    <property type="entry name" value="RecO_N"/>
    <property type="match status" value="1"/>
</dbReference>
<evidence type="ECO:0000256" key="1">
    <source>
        <dbReference type="ARBA" id="ARBA00003065"/>
    </source>
</evidence>
<comment type="caution">
    <text evidence="10">The sequence shown here is derived from an EMBL/GenBank/DDBJ whole genome shotgun (WGS) entry which is preliminary data.</text>
</comment>
<evidence type="ECO:0000256" key="3">
    <source>
        <dbReference type="ARBA" id="ARBA00021310"/>
    </source>
</evidence>
<evidence type="ECO:0000256" key="7">
    <source>
        <dbReference type="ARBA" id="ARBA00033409"/>
    </source>
</evidence>
<dbReference type="NCBIfam" id="TIGR00613">
    <property type="entry name" value="reco"/>
    <property type="match status" value="1"/>
</dbReference>
<dbReference type="InterPro" id="IPR003717">
    <property type="entry name" value="RecO"/>
</dbReference>
<organism evidence="10 11">
    <name type="scientific">Candidatus Contendibacter odensensis</name>
    <dbReference type="NCBI Taxonomy" id="1400860"/>
    <lineage>
        <taxon>Bacteria</taxon>
        <taxon>Pseudomonadati</taxon>
        <taxon>Pseudomonadota</taxon>
        <taxon>Gammaproteobacteria</taxon>
        <taxon>Candidatus Competibacteraceae</taxon>
        <taxon>Candidatus Contendibacter</taxon>
    </lineage>
</organism>
<dbReference type="InterPro" id="IPR042242">
    <property type="entry name" value="RecO_C"/>
</dbReference>
<dbReference type="EMBL" id="PDTV01000008">
    <property type="protein sequence ID" value="PIE83017.1"/>
    <property type="molecule type" value="Genomic_DNA"/>
</dbReference>
<evidence type="ECO:0000259" key="9">
    <source>
        <dbReference type="Pfam" id="PF11967"/>
    </source>
</evidence>
<evidence type="ECO:0000313" key="10">
    <source>
        <dbReference type="EMBL" id="PIE83017.1"/>
    </source>
</evidence>
<proteinExistence type="inferred from homology"/>
<sequence>MRVLLQLAFILHRRPYRNSSLLLDVFCREQGRLSLVARGAISPRSGLKGILQPFRPLLLSWSGKGELCTLIGAEEEKMPVPLPPKRVLSGLYVNELLMYLLPRRDACPDLFTAYANLLKELAVAANEEPPLRRFEKCLLDELGYGLSLEQEAVSGLPIVAENHYCYVLDQGVRAVGEAPVGISISGRGLLALRDGIFDTPDVLQEAKHLMRAALLKQLQGRVLKTRELYRIKREQ</sequence>
<gene>
    <name evidence="8 10" type="primary">recO</name>
    <name evidence="10" type="ORF">CSA09_03740</name>
</gene>
<dbReference type="Gene3D" id="2.40.50.140">
    <property type="entry name" value="Nucleic acid-binding proteins"/>
    <property type="match status" value="1"/>
</dbReference>
<dbReference type="GO" id="GO:0006310">
    <property type="term" value="P:DNA recombination"/>
    <property type="evidence" value="ECO:0007669"/>
    <property type="project" value="UniProtKB-UniRule"/>
</dbReference>
<dbReference type="HAMAP" id="MF_00201">
    <property type="entry name" value="RecO"/>
    <property type="match status" value="1"/>
</dbReference>
<feature type="domain" description="DNA replication/recombination mediator RecO N-terminal" evidence="9">
    <location>
        <begin position="1"/>
        <end position="73"/>
    </location>
</feature>
<dbReference type="Pfam" id="PF02565">
    <property type="entry name" value="RecO_C"/>
    <property type="match status" value="1"/>
</dbReference>
<evidence type="ECO:0000256" key="6">
    <source>
        <dbReference type="ARBA" id="ARBA00023204"/>
    </source>
</evidence>
<evidence type="ECO:0000256" key="4">
    <source>
        <dbReference type="ARBA" id="ARBA00022763"/>
    </source>
</evidence>
<dbReference type="Gene3D" id="1.20.1440.120">
    <property type="entry name" value="Recombination protein O, C-terminal domain"/>
    <property type="match status" value="1"/>
</dbReference>
<evidence type="ECO:0000256" key="8">
    <source>
        <dbReference type="HAMAP-Rule" id="MF_00201"/>
    </source>
</evidence>
<protein>
    <recommendedName>
        <fullName evidence="3 8">DNA repair protein RecO</fullName>
    </recommendedName>
    <alternativeName>
        <fullName evidence="7 8">Recombination protein O</fullName>
    </alternativeName>
</protein>